<proteinExistence type="predicted"/>
<protein>
    <submittedName>
        <fullName evidence="1">Uncharacterized protein</fullName>
    </submittedName>
</protein>
<sequence length="323" mass="36555">MLFKTTDELREYLPANVTFQFGDVKPYLRQAENRWLRRALGEKEYANLQEKYEERETTPLNDTWQELLALCQLAVANLAFMLYIPFGQVEATSTGFKISVSDTQKTAFEWQIRKLEASFRDTGLAGLEDVLAFLEAHTEIFTDWKASQACTQYREGFVSTTEQLAYLIPNVGTSRRLFLALRPAFRSVEQRCILPVLGKALFQQLKEEMKAGNVSEAHQELIEWIRPVVAHLALAEGLDDLAVTLEDDGITLFDNSASRLVDSRGPADLQRVGLLRRKREADGYLALQELTQFLLMNGDDYPLYEAPASPLPPNPTSGTFFTG</sequence>
<evidence type="ECO:0000313" key="1">
    <source>
        <dbReference type="EMBL" id="SDK34965.1"/>
    </source>
</evidence>
<reference evidence="1 2" key="1">
    <citation type="submission" date="2016-10" db="EMBL/GenBank/DDBJ databases">
        <authorList>
            <person name="de Groot N.N."/>
        </authorList>
    </citation>
    <scope>NUCLEOTIDE SEQUENCE [LARGE SCALE GENOMIC DNA]</scope>
    <source>
        <strain evidence="1 2">DSM 25186</strain>
    </source>
</reference>
<dbReference type="Pfam" id="PF20459">
    <property type="entry name" value="DUF6712"/>
    <property type="match status" value="2"/>
</dbReference>
<dbReference type="RefSeq" id="WP_089680248.1">
    <property type="nucleotide sequence ID" value="NZ_FNFO01000002.1"/>
</dbReference>
<accession>A0A1G9B7Y4</accession>
<dbReference type="AlphaFoldDB" id="A0A1G9B7Y4"/>
<dbReference type="Proteomes" id="UP000198510">
    <property type="component" value="Unassembled WGS sequence"/>
</dbReference>
<evidence type="ECO:0000313" key="2">
    <source>
        <dbReference type="Proteomes" id="UP000198510"/>
    </source>
</evidence>
<organism evidence="1 2">
    <name type="scientific">Catalinimonas alkaloidigena</name>
    <dbReference type="NCBI Taxonomy" id="1075417"/>
    <lineage>
        <taxon>Bacteria</taxon>
        <taxon>Pseudomonadati</taxon>
        <taxon>Bacteroidota</taxon>
        <taxon>Cytophagia</taxon>
        <taxon>Cytophagales</taxon>
        <taxon>Catalimonadaceae</taxon>
        <taxon>Catalinimonas</taxon>
    </lineage>
</organism>
<dbReference type="EMBL" id="FNFO01000002">
    <property type="protein sequence ID" value="SDK34965.1"/>
    <property type="molecule type" value="Genomic_DNA"/>
</dbReference>
<dbReference type="OrthoDB" id="872721at2"/>
<keyword evidence="2" id="KW-1185">Reference proteome</keyword>
<gene>
    <name evidence="1" type="ORF">SAMN05421823_102524</name>
</gene>
<dbReference type="STRING" id="1075417.SAMN05421823_102524"/>
<dbReference type="InterPro" id="IPR046558">
    <property type="entry name" value="DUF6712"/>
</dbReference>
<name>A0A1G9B7Y4_9BACT</name>